<dbReference type="EMBL" id="BAAALT010000230">
    <property type="protein sequence ID" value="GAA1826669.1"/>
    <property type="molecule type" value="Genomic_DNA"/>
</dbReference>
<comment type="caution">
    <text evidence="7">The sequence shown here is derived from an EMBL/GenBank/DDBJ whole genome shotgun (WGS) entry which is preliminary data.</text>
</comment>
<name>A0ABN2MJQ3_9ACTN</name>
<dbReference type="Proteomes" id="UP001500218">
    <property type="component" value="Unassembled WGS sequence"/>
</dbReference>
<evidence type="ECO:0000259" key="6">
    <source>
        <dbReference type="PROSITE" id="PS51349"/>
    </source>
</evidence>
<keyword evidence="8" id="KW-1185">Reference proteome</keyword>
<protein>
    <submittedName>
        <fullName evidence="7">Alpha-hydroxy acid oxidase</fullName>
    </submittedName>
</protein>
<organism evidence="7 8">
    <name type="scientific">Luedemannella flava</name>
    <dbReference type="NCBI Taxonomy" id="349316"/>
    <lineage>
        <taxon>Bacteria</taxon>
        <taxon>Bacillati</taxon>
        <taxon>Actinomycetota</taxon>
        <taxon>Actinomycetes</taxon>
        <taxon>Micromonosporales</taxon>
        <taxon>Micromonosporaceae</taxon>
        <taxon>Luedemannella</taxon>
    </lineage>
</organism>
<dbReference type="PROSITE" id="PS00557">
    <property type="entry name" value="FMN_HYDROXY_ACID_DH_1"/>
    <property type="match status" value="1"/>
</dbReference>
<keyword evidence="4" id="KW-0560">Oxidoreductase</keyword>
<evidence type="ECO:0000256" key="4">
    <source>
        <dbReference type="ARBA" id="ARBA00023002"/>
    </source>
</evidence>
<dbReference type="SUPFAM" id="SSF51395">
    <property type="entry name" value="FMN-linked oxidoreductases"/>
    <property type="match status" value="1"/>
</dbReference>
<dbReference type="RefSeq" id="WP_344138086.1">
    <property type="nucleotide sequence ID" value="NZ_BAAALT010000230.1"/>
</dbReference>
<dbReference type="PIRSF" id="PIRSF000138">
    <property type="entry name" value="Al-hdrx_acd_dh"/>
    <property type="match status" value="1"/>
</dbReference>
<keyword evidence="2" id="KW-0285">Flavoprotein</keyword>
<dbReference type="PANTHER" id="PTHR10578">
    <property type="entry name" value="S -2-HYDROXY-ACID OXIDASE-RELATED"/>
    <property type="match status" value="1"/>
</dbReference>
<evidence type="ECO:0000313" key="7">
    <source>
        <dbReference type="EMBL" id="GAA1826669.1"/>
    </source>
</evidence>
<comment type="cofactor">
    <cofactor evidence="1">
        <name>FMN</name>
        <dbReference type="ChEBI" id="CHEBI:58210"/>
    </cofactor>
</comment>
<evidence type="ECO:0000313" key="8">
    <source>
        <dbReference type="Proteomes" id="UP001500218"/>
    </source>
</evidence>
<comment type="similarity">
    <text evidence="5">Belongs to the FMN-dependent alpha-hydroxy acid dehydrogenase family.</text>
</comment>
<gene>
    <name evidence="7" type="ORF">GCM10009682_52810</name>
</gene>
<evidence type="ECO:0000256" key="5">
    <source>
        <dbReference type="ARBA" id="ARBA00024042"/>
    </source>
</evidence>
<dbReference type="InterPro" id="IPR012133">
    <property type="entry name" value="Alpha-hydoxy_acid_DH_FMN"/>
</dbReference>
<sequence length="363" mass="37944">MTDLRADDLRTLARQQIPAEVWDFIEGGSGDELTVAANTAAFAAARLRPRVMVDVSAVDTGVTLLDARLDTPVGLAPTAYHQLVHPDGEVATAAGAAKENALFVVAMFASRTLEDIAAPAAGPLWLQLYWLRDRDAIARLARRAAAAGFAALVLAVDAPRLGRRLRDIRNRFAVDGRVRAVNLDASLMAASHDRQAGASALAAHAAQTFDASLTWADLAWLRERSPLPVVLKGILTAEDAAAAVAHGAAAVIVSNHGGRQLDGAVATLDALPEVVEAVDGACPVLVDGGVRSGRDALIALALGADAVLLGRPTLWALATGGSDGVADLLRHVTDDLAHDMALAGRPSLRDVDRRLIRAVTNAR</sequence>
<dbReference type="Pfam" id="PF01070">
    <property type="entry name" value="FMN_dh"/>
    <property type="match status" value="1"/>
</dbReference>
<dbReference type="InterPro" id="IPR000262">
    <property type="entry name" value="FMN-dep_DH"/>
</dbReference>
<dbReference type="InterPro" id="IPR013785">
    <property type="entry name" value="Aldolase_TIM"/>
</dbReference>
<dbReference type="Gene3D" id="3.20.20.70">
    <property type="entry name" value="Aldolase class I"/>
    <property type="match status" value="1"/>
</dbReference>
<feature type="domain" description="FMN hydroxy acid dehydrogenase" evidence="6">
    <location>
        <begin position="1"/>
        <end position="361"/>
    </location>
</feature>
<evidence type="ECO:0000256" key="2">
    <source>
        <dbReference type="ARBA" id="ARBA00022630"/>
    </source>
</evidence>
<reference evidence="7 8" key="1">
    <citation type="journal article" date="2019" name="Int. J. Syst. Evol. Microbiol.">
        <title>The Global Catalogue of Microorganisms (GCM) 10K type strain sequencing project: providing services to taxonomists for standard genome sequencing and annotation.</title>
        <authorList>
            <consortium name="The Broad Institute Genomics Platform"/>
            <consortium name="The Broad Institute Genome Sequencing Center for Infectious Disease"/>
            <person name="Wu L."/>
            <person name="Ma J."/>
        </authorList>
    </citation>
    <scope>NUCLEOTIDE SEQUENCE [LARGE SCALE GENOMIC DNA]</scope>
    <source>
        <strain evidence="7 8">JCM 13250</strain>
    </source>
</reference>
<accession>A0ABN2MJQ3</accession>
<evidence type="ECO:0000256" key="1">
    <source>
        <dbReference type="ARBA" id="ARBA00001917"/>
    </source>
</evidence>
<proteinExistence type="inferred from homology"/>
<dbReference type="InterPro" id="IPR037396">
    <property type="entry name" value="FMN_HAD"/>
</dbReference>
<dbReference type="CDD" id="cd02809">
    <property type="entry name" value="alpha_hydroxyacid_oxid_FMN"/>
    <property type="match status" value="1"/>
</dbReference>
<evidence type="ECO:0000256" key="3">
    <source>
        <dbReference type="ARBA" id="ARBA00022643"/>
    </source>
</evidence>
<keyword evidence="3" id="KW-0288">FMN</keyword>
<dbReference type="PANTHER" id="PTHR10578:SF107">
    <property type="entry name" value="2-HYDROXYACID OXIDASE 1"/>
    <property type="match status" value="1"/>
</dbReference>
<dbReference type="PROSITE" id="PS51349">
    <property type="entry name" value="FMN_HYDROXY_ACID_DH_2"/>
    <property type="match status" value="1"/>
</dbReference>
<dbReference type="InterPro" id="IPR008259">
    <property type="entry name" value="FMN_hydac_DH_AS"/>
</dbReference>